<name>A0A0E9QEK1_ANGAN</name>
<dbReference type="AlphaFoldDB" id="A0A0E9QEK1"/>
<evidence type="ECO:0000313" key="2">
    <source>
        <dbReference type="EMBL" id="JAH14937.1"/>
    </source>
</evidence>
<dbReference type="EMBL" id="GBXM01093640">
    <property type="protein sequence ID" value="JAH14937.1"/>
    <property type="molecule type" value="Transcribed_RNA"/>
</dbReference>
<feature type="region of interest" description="Disordered" evidence="1">
    <location>
        <begin position="1"/>
        <end position="26"/>
    </location>
</feature>
<reference evidence="2" key="2">
    <citation type="journal article" date="2015" name="Fish Shellfish Immunol.">
        <title>Early steps in the European eel (Anguilla anguilla)-Vibrio vulnificus interaction in the gills: Role of the RtxA13 toxin.</title>
        <authorList>
            <person name="Callol A."/>
            <person name="Pajuelo D."/>
            <person name="Ebbesson L."/>
            <person name="Teles M."/>
            <person name="MacKenzie S."/>
            <person name="Amaro C."/>
        </authorList>
    </citation>
    <scope>NUCLEOTIDE SEQUENCE</scope>
</reference>
<protein>
    <submittedName>
        <fullName evidence="2">Uncharacterized protein</fullName>
    </submittedName>
</protein>
<evidence type="ECO:0000256" key="1">
    <source>
        <dbReference type="SAM" id="MobiDB-lite"/>
    </source>
</evidence>
<sequence length="71" mass="7993">MLEIPETQPPKPEADRRDNECIGQKRSATANRVSDLYFPTDYSEVCISLLAFSKLASYLAGVVFVHNRLYG</sequence>
<reference evidence="2" key="1">
    <citation type="submission" date="2014-11" db="EMBL/GenBank/DDBJ databases">
        <authorList>
            <person name="Amaro Gonzalez C."/>
        </authorList>
    </citation>
    <scope>NUCLEOTIDE SEQUENCE</scope>
</reference>
<accession>A0A0E9QEK1</accession>
<organism evidence="2">
    <name type="scientific">Anguilla anguilla</name>
    <name type="common">European freshwater eel</name>
    <name type="synonym">Muraena anguilla</name>
    <dbReference type="NCBI Taxonomy" id="7936"/>
    <lineage>
        <taxon>Eukaryota</taxon>
        <taxon>Metazoa</taxon>
        <taxon>Chordata</taxon>
        <taxon>Craniata</taxon>
        <taxon>Vertebrata</taxon>
        <taxon>Euteleostomi</taxon>
        <taxon>Actinopterygii</taxon>
        <taxon>Neopterygii</taxon>
        <taxon>Teleostei</taxon>
        <taxon>Anguilliformes</taxon>
        <taxon>Anguillidae</taxon>
        <taxon>Anguilla</taxon>
    </lineage>
</organism>
<proteinExistence type="predicted"/>